<feature type="domain" description="Exonuclease VII large subunit C-terminal" evidence="8">
    <location>
        <begin position="127"/>
        <end position="342"/>
    </location>
</feature>
<dbReference type="HAMAP" id="MF_00378">
    <property type="entry name" value="Exonuc_7_L"/>
    <property type="match status" value="1"/>
</dbReference>
<evidence type="ECO:0000259" key="9">
    <source>
        <dbReference type="Pfam" id="PF13742"/>
    </source>
</evidence>
<evidence type="ECO:0000313" key="10">
    <source>
        <dbReference type="EMBL" id="PJJ56776.1"/>
    </source>
</evidence>
<dbReference type="Pfam" id="PF02601">
    <property type="entry name" value="Exonuc_VII_L"/>
    <property type="match status" value="1"/>
</dbReference>
<dbReference type="GO" id="GO:0005737">
    <property type="term" value="C:cytoplasm"/>
    <property type="evidence" value="ECO:0007669"/>
    <property type="project" value="UniProtKB-SubCell"/>
</dbReference>
<evidence type="ECO:0000256" key="5">
    <source>
        <dbReference type="HAMAP-Rule" id="MF_00378"/>
    </source>
</evidence>
<dbReference type="InterPro" id="IPR003753">
    <property type="entry name" value="Exonuc_VII_L"/>
</dbReference>
<proteinExistence type="inferred from homology"/>
<feature type="region of interest" description="Disordered" evidence="7">
    <location>
        <begin position="401"/>
        <end position="476"/>
    </location>
</feature>
<name>A0A2M9BFP3_9ACTN</name>
<feature type="domain" description="OB-fold nucleic acid binding" evidence="9">
    <location>
        <begin position="15"/>
        <end position="103"/>
    </location>
</feature>
<keyword evidence="4 5" id="KW-0269">Exonuclease</keyword>
<comment type="caution">
    <text evidence="10">The sequence shown here is derived from an EMBL/GenBank/DDBJ whole genome shotgun (WGS) entry which is preliminary data.</text>
</comment>
<dbReference type="InterPro" id="IPR025824">
    <property type="entry name" value="OB-fold_nuc-bd_dom"/>
</dbReference>
<keyword evidence="2 5" id="KW-0540">Nuclease</keyword>
<evidence type="ECO:0000256" key="7">
    <source>
        <dbReference type="SAM" id="MobiDB-lite"/>
    </source>
</evidence>
<evidence type="ECO:0000256" key="1">
    <source>
        <dbReference type="ARBA" id="ARBA00022490"/>
    </source>
</evidence>
<dbReference type="RefSeq" id="WP_100414476.1">
    <property type="nucleotide sequence ID" value="NZ_PGEZ01000001.1"/>
</dbReference>
<keyword evidence="11" id="KW-1185">Reference proteome</keyword>
<dbReference type="GO" id="GO:0006308">
    <property type="term" value="P:DNA catabolic process"/>
    <property type="evidence" value="ECO:0007669"/>
    <property type="project" value="UniProtKB-UniRule"/>
</dbReference>
<comment type="catalytic activity">
    <reaction evidence="5 6">
        <text>Exonucleolytic cleavage in either 5'- to 3'- or 3'- to 5'-direction to yield nucleoside 5'-phosphates.</text>
        <dbReference type="EC" id="3.1.11.6"/>
    </reaction>
</comment>
<accession>A0A2M9BFP3</accession>
<organism evidence="10 11">
    <name type="scientific">Mumia flava</name>
    <dbReference type="NCBI Taxonomy" id="1348852"/>
    <lineage>
        <taxon>Bacteria</taxon>
        <taxon>Bacillati</taxon>
        <taxon>Actinomycetota</taxon>
        <taxon>Actinomycetes</taxon>
        <taxon>Propionibacteriales</taxon>
        <taxon>Nocardioidaceae</taxon>
        <taxon>Mumia</taxon>
    </lineage>
</organism>
<keyword evidence="1 5" id="KW-0963">Cytoplasm</keyword>
<dbReference type="GO" id="GO:0003676">
    <property type="term" value="F:nucleic acid binding"/>
    <property type="evidence" value="ECO:0007669"/>
    <property type="project" value="InterPro"/>
</dbReference>
<gene>
    <name evidence="5" type="primary">xseA</name>
    <name evidence="10" type="ORF">CLV56_0989</name>
</gene>
<dbReference type="EC" id="3.1.11.6" evidence="5"/>
<dbReference type="GO" id="GO:0008855">
    <property type="term" value="F:exodeoxyribonuclease VII activity"/>
    <property type="evidence" value="ECO:0007669"/>
    <property type="project" value="UniProtKB-UniRule"/>
</dbReference>
<dbReference type="CDD" id="cd04489">
    <property type="entry name" value="ExoVII_LU_OBF"/>
    <property type="match status" value="1"/>
</dbReference>
<comment type="subcellular location">
    <subcellularLocation>
        <location evidence="5 6">Cytoplasm</location>
    </subcellularLocation>
</comment>
<evidence type="ECO:0000256" key="3">
    <source>
        <dbReference type="ARBA" id="ARBA00022801"/>
    </source>
</evidence>
<dbReference type="InterPro" id="IPR020579">
    <property type="entry name" value="Exonuc_VII_lsu_C"/>
</dbReference>
<evidence type="ECO:0000256" key="4">
    <source>
        <dbReference type="ARBA" id="ARBA00022839"/>
    </source>
</evidence>
<evidence type="ECO:0000256" key="2">
    <source>
        <dbReference type="ARBA" id="ARBA00022722"/>
    </source>
</evidence>
<evidence type="ECO:0000259" key="8">
    <source>
        <dbReference type="Pfam" id="PF02601"/>
    </source>
</evidence>
<dbReference type="GO" id="GO:0009318">
    <property type="term" value="C:exodeoxyribonuclease VII complex"/>
    <property type="evidence" value="ECO:0007669"/>
    <property type="project" value="UniProtKB-UniRule"/>
</dbReference>
<dbReference type="OrthoDB" id="9802795at2"/>
<evidence type="ECO:0000313" key="11">
    <source>
        <dbReference type="Proteomes" id="UP000230842"/>
    </source>
</evidence>
<dbReference type="Pfam" id="PF13742">
    <property type="entry name" value="tRNA_anti_2"/>
    <property type="match status" value="1"/>
</dbReference>
<dbReference type="PANTHER" id="PTHR30008">
    <property type="entry name" value="EXODEOXYRIBONUCLEASE 7 LARGE SUBUNIT"/>
    <property type="match status" value="1"/>
</dbReference>
<evidence type="ECO:0000256" key="6">
    <source>
        <dbReference type="RuleBase" id="RU004355"/>
    </source>
</evidence>
<dbReference type="PANTHER" id="PTHR30008:SF0">
    <property type="entry name" value="EXODEOXYRIBONUCLEASE 7 LARGE SUBUNIT"/>
    <property type="match status" value="1"/>
</dbReference>
<dbReference type="Proteomes" id="UP000230842">
    <property type="component" value="Unassembled WGS sequence"/>
</dbReference>
<reference evidence="10 11" key="1">
    <citation type="submission" date="2017-11" db="EMBL/GenBank/DDBJ databases">
        <title>Genomic Encyclopedia of Archaeal and Bacterial Type Strains, Phase II (KMG-II): From Individual Species to Whole Genera.</title>
        <authorList>
            <person name="Goeker M."/>
        </authorList>
    </citation>
    <scope>NUCLEOTIDE SEQUENCE [LARGE SCALE GENOMIC DNA]</scope>
    <source>
        <strain evidence="10 11">DSM 27763</strain>
    </source>
</reference>
<comment type="function">
    <text evidence="5">Bidirectionally degrades single-stranded DNA into large acid-insoluble oligonucleotides, which are then degraded further into small acid-soluble oligonucleotides.</text>
</comment>
<keyword evidence="3 5" id="KW-0378">Hydrolase</keyword>
<dbReference type="EMBL" id="PGEZ01000001">
    <property type="protein sequence ID" value="PJJ56776.1"/>
    <property type="molecule type" value="Genomic_DNA"/>
</dbReference>
<sequence>MPLETSPESPAPLRQISQLMESYVARLGAVWVEGEVAQLTRRAGMCFLTLRDLDARVSMQVTCHRSVLDRVSTPVTEGARVVLHAKPDFYMANGSLSLNARDVRPVGLGELLARIEQRRQLLAAEGLFDRALKKPLPFLPHSVGLVTGRGSAAEHDVLENARNRWPGVEVRVEYALMQGASSAKQVIDALRRLDADDAVDVIVIARGGGSFEDLLPFSDEALVRAVAAARTPVVSAIGHEPDVPLLDHVADLRASTPTDAAKRVVPAVAEEVALLHELRRRAWQSIDLRLRNDQRALDAMRSRPVLARPTSMIDEHLAAIDQLRARSHRSVGHRLDVARHQIEGQLARVRALSPLSTLARGYAVAVGPDGHVLTSVDQVGADDRIDLRVVDGHVRATVTSTDRATTTVGRVSSGASDPTDGRGASGASDPTDGRGASGASDPTDGRGASGASDPTDGRGASGASDRDPTPDESQES</sequence>
<comment type="subunit">
    <text evidence="5">Heterooligomer composed of large and small subunits.</text>
</comment>
<dbReference type="AlphaFoldDB" id="A0A2M9BFP3"/>
<comment type="similarity">
    <text evidence="5 6">Belongs to the XseA family.</text>
</comment>
<dbReference type="NCBIfam" id="TIGR00237">
    <property type="entry name" value="xseA"/>
    <property type="match status" value="1"/>
</dbReference>
<protein>
    <recommendedName>
        <fullName evidence="5">Exodeoxyribonuclease 7 large subunit</fullName>
        <ecNumber evidence="5">3.1.11.6</ecNumber>
    </recommendedName>
    <alternativeName>
        <fullName evidence="5">Exodeoxyribonuclease VII large subunit</fullName>
        <shortName evidence="5">Exonuclease VII large subunit</shortName>
    </alternativeName>
</protein>